<feature type="repeat" description="ANK" evidence="1">
    <location>
        <begin position="14"/>
        <end position="46"/>
    </location>
</feature>
<accession>A0A6B2LWA3</accession>
<dbReference type="PROSITE" id="PS50297">
    <property type="entry name" value="ANK_REP_REGION"/>
    <property type="match status" value="1"/>
</dbReference>
<dbReference type="InterPro" id="IPR002110">
    <property type="entry name" value="Ankyrin_rpt"/>
</dbReference>
<keyword evidence="1" id="KW-0040">ANK repeat</keyword>
<dbReference type="SMART" id="SM00248">
    <property type="entry name" value="ANK"/>
    <property type="match status" value="1"/>
</dbReference>
<dbReference type="InterPro" id="IPR036770">
    <property type="entry name" value="Ankyrin_rpt-contain_sf"/>
</dbReference>
<dbReference type="AlphaFoldDB" id="A0A6B2LWA3"/>
<protein>
    <submittedName>
        <fullName evidence="2">Uncharacterized protein</fullName>
    </submittedName>
</protein>
<dbReference type="PROSITE" id="PS50088">
    <property type="entry name" value="ANK_REPEAT"/>
    <property type="match status" value="1"/>
</dbReference>
<dbReference type="Gene3D" id="1.25.40.20">
    <property type="entry name" value="Ankyrin repeat-containing domain"/>
    <property type="match status" value="1"/>
</dbReference>
<dbReference type="Pfam" id="PF00023">
    <property type="entry name" value="Ank"/>
    <property type="match status" value="1"/>
</dbReference>
<evidence type="ECO:0000313" key="2">
    <source>
        <dbReference type="EMBL" id="NDV41237.1"/>
    </source>
</evidence>
<proteinExistence type="predicted"/>
<organism evidence="2">
    <name type="scientific">Arcella intermedia</name>
    <dbReference type="NCBI Taxonomy" id="1963864"/>
    <lineage>
        <taxon>Eukaryota</taxon>
        <taxon>Amoebozoa</taxon>
        <taxon>Tubulinea</taxon>
        <taxon>Elardia</taxon>
        <taxon>Arcellinida</taxon>
        <taxon>Sphaerothecina</taxon>
        <taxon>Arcellidae</taxon>
        <taxon>Arcella</taxon>
    </lineage>
</organism>
<name>A0A6B2LWA3_9EUKA</name>
<dbReference type="EMBL" id="GIBP01012268">
    <property type="protein sequence ID" value="NDV41237.1"/>
    <property type="molecule type" value="Transcribed_RNA"/>
</dbReference>
<reference evidence="2" key="1">
    <citation type="journal article" date="2020" name="J. Eukaryot. Microbiol.">
        <title>De novo Sequencing, Assembly and Annotation of the Transcriptome for the Free-Living Testate Amoeba Arcella intermedia.</title>
        <authorList>
            <person name="Ribeiro G.M."/>
            <person name="Porfirio-Sousa A.L."/>
            <person name="Maurer-Alcala X.X."/>
            <person name="Katz L.A."/>
            <person name="Lahr D.J.G."/>
        </authorList>
    </citation>
    <scope>NUCLEOTIDE SEQUENCE</scope>
</reference>
<sequence>MVLNKANIDIQLKNGATPLFIASQCGHLDVVKYLVLNKANIDIQFKVIKVEYPLN</sequence>
<evidence type="ECO:0000256" key="1">
    <source>
        <dbReference type="PROSITE-ProRule" id="PRU00023"/>
    </source>
</evidence>
<dbReference type="SUPFAM" id="SSF48403">
    <property type="entry name" value="Ankyrin repeat"/>
    <property type="match status" value="1"/>
</dbReference>